<dbReference type="EMBL" id="GBRH01272892">
    <property type="protein sequence ID" value="JAD25003.1"/>
    <property type="molecule type" value="Transcribed_RNA"/>
</dbReference>
<dbReference type="AlphaFoldDB" id="A0A0A8YGQ5"/>
<reference evidence="1" key="1">
    <citation type="submission" date="2014-09" db="EMBL/GenBank/DDBJ databases">
        <authorList>
            <person name="Magalhaes I.L.F."/>
            <person name="Oliveira U."/>
            <person name="Santos F.R."/>
            <person name="Vidigal T.H.D.A."/>
            <person name="Brescovit A.D."/>
            <person name="Santos A.J."/>
        </authorList>
    </citation>
    <scope>NUCLEOTIDE SEQUENCE</scope>
    <source>
        <tissue evidence="1">Shoot tissue taken approximately 20 cm above the soil surface</tissue>
    </source>
</reference>
<reference evidence="1" key="2">
    <citation type="journal article" date="2015" name="Data Brief">
        <title>Shoot transcriptome of the giant reed, Arundo donax.</title>
        <authorList>
            <person name="Barrero R.A."/>
            <person name="Guerrero F.D."/>
            <person name="Moolhuijzen P."/>
            <person name="Goolsby J.A."/>
            <person name="Tidwell J."/>
            <person name="Bellgard S.E."/>
            <person name="Bellgard M.I."/>
        </authorList>
    </citation>
    <scope>NUCLEOTIDE SEQUENCE</scope>
    <source>
        <tissue evidence="1">Shoot tissue taken approximately 20 cm above the soil surface</tissue>
    </source>
</reference>
<sequence>MSIAVLLGCFRHVLSVNQTKCFP</sequence>
<accession>A0A0A8YGQ5</accession>
<proteinExistence type="predicted"/>
<organism evidence="1">
    <name type="scientific">Arundo donax</name>
    <name type="common">Giant reed</name>
    <name type="synonym">Donax arundinaceus</name>
    <dbReference type="NCBI Taxonomy" id="35708"/>
    <lineage>
        <taxon>Eukaryota</taxon>
        <taxon>Viridiplantae</taxon>
        <taxon>Streptophyta</taxon>
        <taxon>Embryophyta</taxon>
        <taxon>Tracheophyta</taxon>
        <taxon>Spermatophyta</taxon>
        <taxon>Magnoliopsida</taxon>
        <taxon>Liliopsida</taxon>
        <taxon>Poales</taxon>
        <taxon>Poaceae</taxon>
        <taxon>PACMAD clade</taxon>
        <taxon>Arundinoideae</taxon>
        <taxon>Arundineae</taxon>
        <taxon>Arundo</taxon>
    </lineage>
</organism>
<protein>
    <submittedName>
        <fullName evidence="1">Uncharacterized protein</fullName>
    </submittedName>
</protein>
<name>A0A0A8YGQ5_ARUDO</name>
<evidence type="ECO:0000313" key="1">
    <source>
        <dbReference type="EMBL" id="JAD25003.1"/>
    </source>
</evidence>